<dbReference type="AlphaFoldDB" id="A0A1M5HHT5"/>
<protein>
    <submittedName>
        <fullName evidence="1">Uncharacterized protein</fullName>
    </submittedName>
</protein>
<dbReference type="RefSeq" id="WP_072963578.1">
    <property type="nucleotide sequence ID" value="NZ_FQUH01000033.1"/>
</dbReference>
<keyword evidence="2" id="KW-1185">Reference proteome</keyword>
<gene>
    <name evidence="1" type="ORF">SAMN02745781_04103</name>
</gene>
<organism evidence="1 2">
    <name type="scientific">Vibrio gazogenes DSM 21264 = NBRC 103151</name>
    <dbReference type="NCBI Taxonomy" id="1123492"/>
    <lineage>
        <taxon>Bacteria</taxon>
        <taxon>Pseudomonadati</taxon>
        <taxon>Pseudomonadota</taxon>
        <taxon>Gammaproteobacteria</taxon>
        <taxon>Vibrionales</taxon>
        <taxon>Vibrionaceae</taxon>
        <taxon>Vibrio</taxon>
    </lineage>
</organism>
<accession>A0A1M5HHT5</accession>
<dbReference type="Proteomes" id="UP000184159">
    <property type="component" value="Unassembled WGS sequence"/>
</dbReference>
<dbReference type="EMBL" id="FQUH01000033">
    <property type="protein sequence ID" value="SHG15529.1"/>
    <property type="molecule type" value="Genomic_DNA"/>
</dbReference>
<proteinExistence type="predicted"/>
<sequence length="144" mass="17294">MLKIPSRWLFILFFLLSGCSVQLVADYDPQTMLKIQQINNQIDLLYMQMSVLPAKERRYDQFQHQYLNIDVEIRGFVRLQKWRKMNEETYKQAEILAKLWQQDMAQHQKNGYLSDFLLKRHRAQYQRLLDTIAQGELAKNTSHS</sequence>
<reference evidence="2" key="1">
    <citation type="submission" date="2016-11" db="EMBL/GenBank/DDBJ databases">
        <authorList>
            <person name="Varghese N."/>
            <person name="Submissions S."/>
        </authorList>
    </citation>
    <scope>NUCLEOTIDE SEQUENCE [LARGE SCALE GENOMIC DNA]</scope>
    <source>
        <strain evidence="2">DSM 21264</strain>
    </source>
</reference>
<name>A0A1M5HHT5_VIBGA</name>
<evidence type="ECO:0000313" key="2">
    <source>
        <dbReference type="Proteomes" id="UP000184159"/>
    </source>
</evidence>
<dbReference type="PROSITE" id="PS51257">
    <property type="entry name" value="PROKAR_LIPOPROTEIN"/>
    <property type="match status" value="1"/>
</dbReference>
<evidence type="ECO:0000313" key="1">
    <source>
        <dbReference type="EMBL" id="SHG15529.1"/>
    </source>
</evidence>